<dbReference type="AlphaFoldDB" id="A0A1Y2M6X1"/>
<gene>
    <name evidence="2" type="ORF">B5807_03891</name>
</gene>
<feature type="region of interest" description="Disordered" evidence="1">
    <location>
        <begin position="1"/>
        <end position="27"/>
    </location>
</feature>
<organism evidence="2 3">
    <name type="scientific">Epicoccum nigrum</name>
    <name type="common">Soil fungus</name>
    <name type="synonym">Epicoccum purpurascens</name>
    <dbReference type="NCBI Taxonomy" id="105696"/>
    <lineage>
        <taxon>Eukaryota</taxon>
        <taxon>Fungi</taxon>
        <taxon>Dikarya</taxon>
        <taxon>Ascomycota</taxon>
        <taxon>Pezizomycotina</taxon>
        <taxon>Dothideomycetes</taxon>
        <taxon>Pleosporomycetidae</taxon>
        <taxon>Pleosporales</taxon>
        <taxon>Pleosporineae</taxon>
        <taxon>Didymellaceae</taxon>
        <taxon>Epicoccum</taxon>
    </lineage>
</organism>
<sequence length="283" mass="32354">MADLRHLRRNGSVTPKPAIEVTTPPQPNIKPLKPFRFLDLPAELRLRIYDFALCDLEVKQRIRLYHFWYTPPSALYRKRCFMGLTQVNRTLRKEFSPEKYHSYYYPEIAYTEWPLFARAFPFMFSSLPFDLPGTLAALEAASPMDIDILPVVRMNLTGRTYAIRNLADPKTGSIRCLQVCACLQKYTDGLFIFDAIRVKASVGLVVVTFGLKEGVSAQADMQLLKTIFEKMLGWSGLMRSNNVRVVCESGELTFCAGGHRQGMRAQGVWTTRAGHRVGEVWRY</sequence>
<dbReference type="InParanoid" id="A0A1Y2M6X1"/>
<dbReference type="PANTHER" id="PTHR42085:SF1">
    <property type="entry name" value="F-BOX DOMAIN-CONTAINING PROTEIN"/>
    <property type="match status" value="1"/>
</dbReference>
<evidence type="ECO:0000256" key="1">
    <source>
        <dbReference type="SAM" id="MobiDB-lite"/>
    </source>
</evidence>
<evidence type="ECO:0000313" key="3">
    <source>
        <dbReference type="Proteomes" id="UP000193240"/>
    </source>
</evidence>
<dbReference type="EMBL" id="KZ107840">
    <property type="protein sequence ID" value="OSS51855.1"/>
    <property type="molecule type" value="Genomic_DNA"/>
</dbReference>
<accession>A0A1Y2M6X1</accession>
<name>A0A1Y2M6X1_EPING</name>
<dbReference type="Proteomes" id="UP000193240">
    <property type="component" value="Unassembled WGS sequence"/>
</dbReference>
<keyword evidence="3" id="KW-1185">Reference proteome</keyword>
<protein>
    <recommendedName>
        <fullName evidence="4">F-box domain-containing protein</fullName>
    </recommendedName>
</protein>
<evidence type="ECO:0008006" key="4">
    <source>
        <dbReference type="Google" id="ProtNLM"/>
    </source>
</evidence>
<dbReference type="InterPro" id="IPR038883">
    <property type="entry name" value="AN11006-like"/>
</dbReference>
<proteinExistence type="predicted"/>
<evidence type="ECO:0000313" key="2">
    <source>
        <dbReference type="EMBL" id="OSS51855.1"/>
    </source>
</evidence>
<reference evidence="2 3" key="1">
    <citation type="journal article" date="2017" name="Genome Announc.">
        <title>Genome sequence of the saprophytic ascomycete Epicoccum nigrum ICMP 19927 strain isolated from New Zealand.</title>
        <authorList>
            <person name="Fokin M."/>
            <person name="Fleetwood D."/>
            <person name="Weir B.S."/>
            <person name="Villas-Boas S.G."/>
        </authorList>
    </citation>
    <scope>NUCLEOTIDE SEQUENCE [LARGE SCALE GENOMIC DNA]</scope>
    <source>
        <strain evidence="2 3">ICMP 19927</strain>
    </source>
</reference>
<dbReference type="PANTHER" id="PTHR42085">
    <property type="entry name" value="F-BOX DOMAIN-CONTAINING PROTEIN"/>
    <property type="match status" value="1"/>
</dbReference>